<dbReference type="Gene3D" id="2.60.40.4050">
    <property type="match status" value="1"/>
</dbReference>
<evidence type="ECO:0000256" key="8">
    <source>
        <dbReference type="ARBA" id="ARBA00022927"/>
    </source>
</evidence>
<feature type="domain" description="Trimeric autotransporter adhesin YadA-like stalk" evidence="13">
    <location>
        <begin position="216"/>
        <end position="255"/>
    </location>
</feature>
<protein>
    <recommendedName>
        <fullName evidence="17">Autotransporter adhesin</fullName>
    </recommendedName>
</protein>
<feature type="domain" description="Trimeric autotransporter adhesin YadA-like stalk" evidence="13">
    <location>
        <begin position="492"/>
        <end position="527"/>
    </location>
</feature>
<keyword evidence="6" id="KW-0812">Transmembrane</keyword>
<dbReference type="Proteomes" id="UP000656319">
    <property type="component" value="Unassembled WGS sequence"/>
</dbReference>
<evidence type="ECO:0000256" key="4">
    <source>
        <dbReference type="ARBA" id="ARBA00022448"/>
    </source>
</evidence>
<evidence type="ECO:0000256" key="2">
    <source>
        <dbReference type="ARBA" id="ARBA00004442"/>
    </source>
</evidence>
<comment type="caution">
    <text evidence="15">The sequence shown here is derived from an EMBL/GenBank/DDBJ whole genome shotgun (WGS) entry which is preliminary data.</text>
</comment>
<evidence type="ECO:0000259" key="14">
    <source>
        <dbReference type="Pfam" id="PF13018"/>
    </source>
</evidence>
<feature type="domain" description="Trimeric autotransporter adhesin YadA-like stalk" evidence="13">
    <location>
        <begin position="314"/>
        <end position="334"/>
    </location>
</feature>
<evidence type="ECO:0000256" key="1">
    <source>
        <dbReference type="ARBA" id="ARBA00004241"/>
    </source>
</evidence>
<sequence>MNKIYGSLWSETDQTWVATPETASASGKTSARRRAAVFTGAMGMAVGFSSASALAAGTVGQGGVELCTGASGAAYGSTGSEWLDCSAESKNRGGLTFALNNAADSTGGYGYSAATAQVAGFNDGTLTVKGKSVMVFGPTTFDSVVTMSDQKIVRLAPGDLSATSTDAVNGSQLYATNQSITNLAGKIGDAVQYDSSAHDSVTLRGAGSTAPVALKNVAAGAVKAASTDAVNGSQLYGLASSTAAALGGSTSVKTDGSIGATRYVLSGKTYNNVGDALGALSESSGPDPLAVHYDDSSMSGVTLGGSGHSPVVLSNVAAGTAPTDAVNVAQMKQAVITGNPYIAGIGTGAAATATSPGAVALGLGSVANTPYSISVGNTATGLVRRITNVATAVDDSDAVNLGQVKSMLDAAPDVVNTGVSETRTMLKASASLSSAVQASGNAASPSNASEMRPLVASPVGLAATDASAVHYDSDAHGQITLGSASGGNVKLTGLQDAALTAGSTDAATGGQLYVTNQQVASLNAAVQNISTSGSTGVAINSTNGIATATGVQSIAVGAGAVASGANSTAIGDSSNAKANNSVALGANSVADRDRSVSVGAVGSERQIVNVAAGTQGTDAVNLNQLNNAMTQQSNAVNQQIGNLQNSINTVSKNAYSGVAAAMAMPNLTPSGPGRTVVAAGGGYYMGGSAAAVGVTYRSANMHWLVNGGVSLTSTGNMAARTQVGYEF</sequence>
<dbReference type="InterPro" id="IPR008640">
    <property type="entry name" value="Adhesin_Head_dom"/>
</dbReference>
<dbReference type="Gene3D" id="3.30.1300.30">
    <property type="entry name" value="GSPII I/J protein-like"/>
    <property type="match status" value="1"/>
</dbReference>
<feature type="domain" description="Trimeric autotransporter adhesin YadA-like head" evidence="12">
    <location>
        <begin position="548"/>
        <end position="574"/>
    </location>
</feature>
<reference evidence="15 16" key="1">
    <citation type="submission" date="2020-10" db="EMBL/GenBank/DDBJ databases">
        <authorList>
            <person name="Peeters C."/>
        </authorList>
    </citation>
    <scope>NUCLEOTIDE SEQUENCE [LARGE SCALE GENOMIC DNA]</scope>
    <source>
        <strain evidence="15 16">LMG 27952</strain>
    </source>
</reference>
<evidence type="ECO:0008006" key="17">
    <source>
        <dbReference type="Google" id="ProtNLM"/>
    </source>
</evidence>
<evidence type="ECO:0000256" key="7">
    <source>
        <dbReference type="ARBA" id="ARBA00022729"/>
    </source>
</evidence>
<evidence type="ECO:0000259" key="11">
    <source>
        <dbReference type="Pfam" id="PF03895"/>
    </source>
</evidence>
<feature type="domain" description="Trimeric autotransporter adhesin YadA-like head" evidence="12">
    <location>
        <begin position="576"/>
        <end position="600"/>
    </location>
</feature>
<dbReference type="InterPro" id="IPR011049">
    <property type="entry name" value="Serralysin-like_metalloprot_C"/>
</dbReference>
<dbReference type="EMBL" id="CAJHCQ010000008">
    <property type="protein sequence ID" value="CAD6539079.1"/>
    <property type="molecule type" value="Genomic_DNA"/>
</dbReference>
<dbReference type="Pfam" id="PF05658">
    <property type="entry name" value="YadA_head"/>
    <property type="match status" value="3"/>
</dbReference>
<keyword evidence="7" id="KW-0732">Signal</keyword>
<feature type="domain" description="Trimeric autotransporter adhesin YadA-like stalk" evidence="13">
    <location>
        <begin position="385"/>
        <end position="417"/>
    </location>
</feature>
<comment type="similarity">
    <text evidence="3">Belongs to the autotransporter-2 (AT-2) (TC 1.B.40) family.</text>
</comment>
<evidence type="ECO:0000256" key="9">
    <source>
        <dbReference type="ARBA" id="ARBA00023136"/>
    </source>
</evidence>
<evidence type="ECO:0000256" key="10">
    <source>
        <dbReference type="ARBA" id="ARBA00023237"/>
    </source>
</evidence>
<dbReference type="Pfam" id="PF03895">
    <property type="entry name" value="YadA_anchor"/>
    <property type="match status" value="1"/>
</dbReference>
<accession>A0ABM8NQV9</accession>
<dbReference type="Gene3D" id="1.20.5.2280">
    <property type="match status" value="1"/>
</dbReference>
<feature type="domain" description="Trimeric autotransporter adhesin YadA-like C-terminal membrane anchor" evidence="11">
    <location>
        <begin position="669"/>
        <end position="727"/>
    </location>
</feature>
<keyword evidence="5" id="KW-1134">Transmembrane beta strand</keyword>
<feature type="domain" description="Trimeric autotransporter adhesin YadA-like stalk" evidence="13">
    <location>
        <begin position="606"/>
        <end position="646"/>
    </location>
</feature>
<dbReference type="Gene3D" id="2.150.10.10">
    <property type="entry name" value="Serralysin-like metalloprotease, C-terminal"/>
    <property type="match status" value="2"/>
</dbReference>
<feature type="domain" description="Trimeric autotransporter adhesin YadA-like stalk" evidence="13">
    <location>
        <begin position="151"/>
        <end position="193"/>
    </location>
</feature>
<evidence type="ECO:0000313" key="15">
    <source>
        <dbReference type="EMBL" id="CAD6539079.1"/>
    </source>
</evidence>
<proteinExistence type="inferred from homology"/>
<comment type="subcellular location">
    <subcellularLocation>
        <location evidence="2">Cell outer membrane</location>
    </subcellularLocation>
    <subcellularLocation>
        <location evidence="1">Cell surface</location>
    </subcellularLocation>
</comment>
<keyword evidence="16" id="KW-1185">Reference proteome</keyword>
<dbReference type="InterPro" id="IPR005594">
    <property type="entry name" value="YadA_C"/>
</dbReference>
<keyword evidence="9" id="KW-0472">Membrane</keyword>
<organism evidence="15 16">
    <name type="scientific">Paraburkholderia hiiakae</name>
    <dbReference type="NCBI Taxonomy" id="1081782"/>
    <lineage>
        <taxon>Bacteria</taxon>
        <taxon>Pseudomonadati</taxon>
        <taxon>Pseudomonadota</taxon>
        <taxon>Betaproteobacteria</taxon>
        <taxon>Burkholderiales</taxon>
        <taxon>Burkholderiaceae</taxon>
        <taxon>Paraburkholderia</taxon>
    </lineage>
</organism>
<evidence type="ECO:0000256" key="5">
    <source>
        <dbReference type="ARBA" id="ARBA00022452"/>
    </source>
</evidence>
<evidence type="ECO:0000256" key="6">
    <source>
        <dbReference type="ARBA" id="ARBA00022692"/>
    </source>
</evidence>
<dbReference type="Gene3D" id="1.20.5.170">
    <property type="match status" value="3"/>
</dbReference>
<evidence type="ECO:0000259" key="13">
    <source>
        <dbReference type="Pfam" id="PF05662"/>
    </source>
</evidence>
<gene>
    <name evidence="15" type="ORF">LMG27952_03446</name>
</gene>
<dbReference type="SUPFAM" id="SSF101967">
    <property type="entry name" value="Adhesin YadA, collagen-binding domain"/>
    <property type="match status" value="5"/>
</dbReference>
<evidence type="ECO:0000259" key="12">
    <source>
        <dbReference type="Pfam" id="PF05658"/>
    </source>
</evidence>
<dbReference type="InterPro" id="IPR008635">
    <property type="entry name" value="Coiled_stalk_dom"/>
</dbReference>
<keyword evidence="4" id="KW-0813">Transport</keyword>
<evidence type="ECO:0000256" key="3">
    <source>
        <dbReference type="ARBA" id="ARBA00005848"/>
    </source>
</evidence>
<feature type="domain" description="Trimeric autotransporter adhesin YadA-like head" evidence="12">
    <location>
        <begin position="353"/>
        <end position="377"/>
    </location>
</feature>
<name>A0ABM8NQV9_9BURK</name>
<keyword evidence="10" id="KW-0998">Cell outer membrane</keyword>
<feature type="domain" description="ESPR" evidence="14">
    <location>
        <begin position="1"/>
        <end position="44"/>
    </location>
</feature>
<dbReference type="SUPFAM" id="SSF54523">
    <property type="entry name" value="Pili subunits"/>
    <property type="match status" value="1"/>
</dbReference>
<dbReference type="InterPro" id="IPR024973">
    <property type="entry name" value="ESPR"/>
</dbReference>
<keyword evidence="8" id="KW-0653">Protein transport</keyword>
<dbReference type="Pfam" id="PF05662">
    <property type="entry name" value="YadA_stalk"/>
    <property type="match status" value="6"/>
</dbReference>
<dbReference type="InterPro" id="IPR045584">
    <property type="entry name" value="Pilin-like"/>
</dbReference>
<dbReference type="Pfam" id="PF13018">
    <property type="entry name" value="ESPR"/>
    <property type="match status" value="1"/>
</dbReference>
<evidence type="ECO:0000313" key="16">
    <source>
        <dbReference type="Proteomes" id="UP000656319"/>
    </source>
</evidence>